<organism evidence="2 3">
    <name type="scientific">Benzoatithermus flavus</name>
    <dbReference type="NCBI Taxonomy" id="3108223"/>
    <lineage>
        <taxon>Bacteria</taxon>
        <taxon>Pseudomonadati</taxon>
        <taxon>Pseudomonadota</taxon>
        <taxon>Alphaproteobacteria</taxon>
        <taxon>Geminicoccales</taxon>
        <taxon>Geminicoccaceae</taxon>
        <taxon>Benzoatithermus</taxon>
    </lineage>
</organism>
<name>A0ABU8XR27_9PROT</name>
<dbReference type="SUPFAM" id="SSF52141">
    <property type="entry name" value="Uracil-DNA glycosylase-like"/>
    <property type="match status" value="1"/>
</dbReference>
<dbReference type="Gene3D" id="3.40.470.10">
    <property type="entry name" value="Uracil-DNA glycosylase-like domain"/>
    <property type="match status" value="1"/>
</dbReference>
<reference evidence="2 3" key="1">
    <citation type="submission" date="2024-01" db="EMBL/GenBank/DDBJ databases">
        <title>Multi-omics insights into the function and evolution of sodium benzoate biodegradation pathways in Benzoatithermus flavus gen. nov., sp. nov. from hot spring.</title>
        <authorList>
            <person name="Hu C.-J."/>
            <person name="Li W.-J."/>
        </authorList>
    </citation>
    <scope>NUCLEOTIDE SEQUENCE [LARGE SCALE GENOMIC DNA]</scope>
    <source>
        <strain evidence="2 3">SYSU G07066</strain>
    </source>
</reference>
<dbReference type="RefSeq" id="WP_418159349.1">
    <property type="nucleotide sequence ID" value="NZ_JBBLZC010000008.1"/>
</dbReference>
<evidence type="ECO:0000313" key="3">
    <source>
        <dbReference type="Proteomes" id="UP001375743"/>
    </source>
</evidence>
<gene>
    <name evidence="2" type="ORF">U1T56_10085</name>
</gene>
<protein>
    <submittedName>
        <fullName evidence="2">Uncharacterized protein</fullName>
    </submittedName>
</protein>
<keyword evidence="3" id="KW-1185">Reference proteome</keyword>
<dbReference type="EMBL" id="JBBLZC010000008">
    <property type="protein sequence ID" value="MEK0083501.1"/>
    <property type="molecule type" value="Genomic_DNA"/>
</dbReference>
<dbReference type="InterPro" id="IPR036895">
    <property type="entry name" value="Uracil-DNA_glycosylase-like_sf"/>
</dbReference>
<accession>A0ABU8XR27</accession>
<proteinExistence type="predicted"/>
<sequence length="124" mass="13729">MRRHEPALGRTSHRAGSNNQFQHLLAEAGLAPRLLRPEERQHVPSGLGIGLTNLVMRPDQKRRRSHAAGAARRRPAGCALGLQQDAPFPLARDFVLPSPSELVRTSFAEKLVWYRGLARLAAAR</sequence>
<evidence type="ECO:0000313" key="2">
    <source>
        <dbReference type="EMBL" id="MEK0083501.1"/>
    </source>
</evidence>
<dbReference type="Proteomes" id="UP001375743">
    <property type="component" value="Unassembled WGS sequence"/>
</dbReference>
<comment type="caution">
    <text evidence="2">The sequence shown here is derived from an EMBL/GenBank/DDBJ whole genome shotgun (WGS) entry which is preliminary data.</text>
</comment>
<feature type="compositionally biased region" description="Basic residues" evidence="1">
    <location>
        <begin position="60"/>
        <end position="74"/>
    </location>
</feature>
<evidence type="ECO:0000256" key="1">
    <source>
        <dbReference type="SAM" id="MobiDB-lite"/>
    </source>
</evidence>
<feature type="region of interest" description="Disordered" evidence="1">
    <location>
        <begin position="55"/>
        <end position="74"/>
    </location>
</feature>